<dbReference type="Pfam" id="PF13154">
    <property type="entry name" value="DUF3991"/>
    <property type="match status" value="1"/>
</dbReference>
<evidence type="ECO:0000313" key="3">
    <source>
        <dbReference type="EMBL" id="MSS91321.1"/>
    </source>
</evidence>
<dbReference type="SUPFAM" id="SSF56731">
    <property type="entry name" value="DNA primase core"/>
    <property type="match status" value="1"/>
</dbReference>
<feature type="domain" description="DUF3991" evidence="2">
    <location>
        <begin position="150"/>
        <end position="225"/>
    </location>
</feature>
<dbReference type="InterPro" id="IPR025054">
    <property type="entry name" value="DUF3991"/>
</dbReference>
<dbReference type="SUPFAM" id="SSF57783">
    <property type="entry name" value="Zinc beta-ribbon"/>
    <property type="match status" value="1"/>
</dbReference>
<gene>
    <name evidence="3" type="ORF">FYJ45_24720</name>
</gene>
<sequence length="509" mass="58677">MGDFIYFTEEQKERANAVPILNILRDMNEEVEKSGNEWRWKRHKSVTFRGNRWYRHSQQTGSHAIDFMQEFFGMNFPEAVTYLLNGETGEVIHGAGKNHRSVHGNGGTNTSKRKQEKSTAQAGQDVEEPEKEKKELIIPKKYENMKRVYAYLMQKRYISRDVISYFAKQGTLYESEDHHNAVFAGVDKDGTIRHIHKKGTYSDGKSFRINEEGSNPSYGFGYAGKGKKLYVFEAPIDLLSFLTLYPKNWQENSYIVLNGVAEHAMLGMLKDHPYLQEIILCLDHDAAGIEACGRLAEILVSKGYANIRSLQSTYKDWNEDLKHLHGQEAIPAEEHPKILECHSFTDALKEVTACVDGKYGNREYILRYYGEIYNSLKQGQKRENLEDAFDGHGMLLCGVLVRCMEKEGKELGHQTSAEEILENLCKRYRPHRDKGNLATRLRNMQNAFEEAMAVFDNRDLSVKENKELLVKKCMSLTMECIKAHIFITTDYQKQEIVQRKEMKMECSQS</sequence>
<name>A0A6N7W7T8_9FIRM</name>
<accession>A0A6N7W7T8</accession>
<evidence type="ECO:0000256" key="1">
    <source>
        <dbReference type="SAM" id="MobiDB-lite"/>
    </source>
</evidence>
<evidence type="ECO:0000313" key="4">
    <source>
        <dbReference type="Proteomes" id="UP000436047"/>
    </source>
</evidence>
<keyword evidence="4" id="KW-1185">Reference proteome</keyword>
<organism evidence="3 4">
    <name type="scientific">Eisenbergiella porci</name>
    <dbReference type="NCBI Taxonomy" id="2652274"/>
    <lineage>
        <taxon>Bacteria</taxon>
        <taxon>Bacillati</taxon>
        <taxon>Bacillota</taxon>
        <taxon>Clostridia</taxon>
        <taxon>Lachnospirales</taxon>
        <taxon>Lachnospiraceae</taxon>
        <taxon>Eisenbergiella</taxon>
    </lineage>
</organism>
<proteinExistence type="predicted"/>
<dbReference type="RefSeq" id="WP_154467681.1">
    <property type="nucleotide sequence ID" value="NZ_VUMI01000062.1"/>
</dbReference>
<dbReference type="AlphaFoldDB" id="A0A6N7W7T8"/>
<evidence type="ECO:0000259" key="2">
    <source>
        <dbReference type="Pfam" id="PF13154"/>
    </source>
</evidence>
<reference evidence="3 4" key="1">
    <citation type="submission" date="2019-08" db="EMBL/GenBank/DDBJ databases">
        <title>In-depth cultivation of the pig gut microbiome towards novel bacterial diversity and tailored functional studies.</title>
        <authorList>
            <person name="Wylensek D."/>
            <person name="Hitch T.C.A."/>
            <person name="Clavel T."/>
        </authorList>
    </citation>
    <scope>NUCLEOTIDE SEQUENCE [LARGE SCALE GENOMIC DNA]</scope>
    <source>
        <strain evidence="3 4">WCA-389-WT-23B</strain>
    </source>
</reference>
<dbReference type="Gene3D" id="3.40.1360.10">
    <property type="match status" value="1"/>
</dbReference>
<comment type="caution">
    <text evidence="3">The sequence shown here is derived from an EMBL/GenBank/DDBJ whole genome shotgun (WGS) entry which is preliminary data.</text>
</comment>
<protein>
    <submittedName>
        <fullName evidence="3">DUF3991 domain-containing protein</fullName>
    </submittedName>
</protein>
<dbReference type="Pfam" id="PF13155">
    <property type="entry name" value="Toprim_2"/>
    <property type="match status" value="1"/>
</dbReference>
<dbReference type="Proteomes" id="UP000436047">
    <property type="component" value="Unassembled WGS sequence"/>
</dbReference>
<feature type="region of interest" description="Disordered" evidence="1">
    <location>
        <begin position="94"/>
        <end position="132"/>
    </location>
</feature>
<dbReference type="EMBL" id="VUMI01000062">
    <property type="protein sequence ID" value="MSS91321.1"/>
    <property type="molecule type" value="Genomic_DNA"/>
</dbReference>
<dbReference type="GeneID" id="86056212"/>